<feature type="domain" description="HTH cro/C1-type" evidence="5">
    <location>
        <begin position="4"/>
        <end position="47"/>
    </location>
</feature>
<dbReference type="Pfam" id="PF00532">
    <property type="entry name" value="Peripla_BP_1"/>
    <property type="match status" value="1"/>
</dbReference>
<keyword evidence="2" id="KW-0238">DNA-binding</keyword>
<dbReference type="GO" id="GO:0003700">
    <property type="term" value="F:DNA-binding transcription factor activity"/>
    <property type="evidence" value="ECO:0007669"/>
    <property type="project" value="TreeGrafter"/>
</dbReference>
<organism evidence="6 7">
    <name type="scientific">Halanaerobacter jeridensis</name>
    <dbReference type="NCBI Taxonomy" id="706427"/>
    <lineage>
        <taxon>Bacteria</taxon>
        <taxon>Bacillati</taxon>
        <taxon>Bacillota</taxon>
        <taxon>Clostridia</taxon>
        <taxon>Halanaerobiales</taxon>
        <taxon>Halobacteroidaceae</taxon>
        <taxon>Halanaerobacter</taxon>
    </lineage>
</organism>
<keyword evidence="3" id="KW-0804">Transcription</keyword>
<sequence length="337" mass="37023">MAVTIKDIAKKAGVSPTTVSRVLNNKPDVSDETKKRIQQVIDELNYNPNGIARGLVLDKTHTLGLVIPDISNPFFPEVAKGIEDKAKEAGYSVIFCNTDNHTQGEKEAIELMKSKQVDGMIVSLAINDQNKEELDELAAQDFPVVQIDRKIPESGFPAVVIDNQAAAYKATKYLIDLGHHKIAHISGDLEVKPAQDRLAGFKSALQEVGLSCKEELIREGDYSSQSGYREMKELLDLSEQPTAVFIANDLMALGAYEAVFEAGLKIPEDISIVGYDDIEVASVIRPALTTISQPEYQLGVEASKLLINSLESNEQLEQEDRILAAELVERNSSTNRK</sequence>
<dbReference type="InterPro" id="IPR001761">
    <property type="entry name" value="Peripla_BP/Lac1_sug-bd_dom"/>
</dbReference>
<dbReference type="RefSeq" id="WP_204701341.1">
    <property type="nucleotide sequence ID" value="NZ_JAFBDQ010000006.1"/>
</dbReference>
<dbReference type="AlphaFoldDB" id="A0A938XWH5"/>
<protein>
    <submittedName>
        <fullName evidence="6">LacI family transcriptional regulator</fullName>
    </submittedName>
</protein>
<keyword evidence="1" id="KW-0805">Transcription regulation</keyword>
<comment type="caution">
    <text evidence="6">The sequence shown here is derived from an EMBL/GenBank/DDBJ whole genome shotgun (WGS) entry which is preliminary data.</text>
</comment>
<evidence type="ECO:0000259" key="4">
    <source>
        <dbReference type="PROSITE" id="PS50932"/>
    </source>
</evidence>
<dbReference type="PROSITE" id="PS50943">
    <property type="entry name" value="HTH_CROC1"/>
    <property type="match status" value="1"/>
</dbReference>
<dbReference type="Pfam" id="PF00356">
    <property type="entry name" value="LacI"/>
    <property type="match status" value="1"/>
</dbReference>
<dbReference type="PROSITE" id="PS00356">
    <property type="entry name" value="HTH_LACI_1"/>
    <property type="match status" value="1"/>
</dbReference>
<evidence type="ECO:0000256" key="2">
    <source>
        <dbReference type="ARBA" id="ARBA00023125"/>
    </source>
</evidence>
<accession>A0A938XWH5</accession>
<evidence type="ECO:0000313" key="7">
    <source>
        <dbReference type="Proteomes" id="UP000774000"/>
    </source>
</evidence>
<proteinExistence type="predicted"/>
<keyword evidence="7" id="KW-1185">Reference proteome</keyword>
<dbReference type="InterPro" id="IPR010982">
    <property type="entry name" value="Lambda_DNA-bd_dom_sf"/>
</dbReference>
<reference evidence="6" key="1">
    <citation type="submission" date="2021-01" db="EMBL/GenBank/DDBJ databases">
        <title>Genomic Encyclopedia of Type Strains, Phase IV (KMG-IV): sequencing the most valuable type-strain genomes for metagenomic binning, comparative biology and taxonomic classification.</title>
        <authorList>
            <person name="Goeker M."/>
        </authorList>
    </citation>
    <scope>NUCLEOTIDE SEQUENCE</scope>
    <source>
        <strain evidence="6">DSM 23230</strain>
    </source>
</reference>
<evidence type="ECO:0000256" key="3">
    <source>
        <dbReference type="ARBA" id="ARBA00023163"/>
    </source>
</evidence>
<dbReference type="CDD" id="cd06267">
    <property type="entry name" value="PBP1_LacI_sugar_binding-like"/>
    <property type="match status" value="1"/>
</dbReference>
<dbReference type="Proteomes" id="UP000774000">
    <property type="component" value="Unassembled WGS sequence"/>
</dbReference>
<dbReference type="SUPFAM" id="SSF53822">
    <property type="entry name" value="Periplasmic binding protein-like I"/>
    <property type="match status" value="1"/>
</dbReference>
<evidence type="ECO:0000259" key="5">
    <source>
        <dbReference type="PROSITE" id="PS50943"/>
    </source>
</evidence>
<name>A0A938XWH5_9FIRM</name>
<dbReference type="InterPro" id="IPR000843">
    <property type="entry name" value="HTH_LacI"/>
</dbReference>
<dbReference type="SUPFAM" id="SSF47413">
    <property type="entry name" value="lambda repressor-like DNA-binding domains"/>
    <property type="match status" value="1"/>
</dbReference>
<gene>
    <name evidence="6" type="ORF">JOC47_001411</name>
</gene>
<dbReference type="InterPro" id="IPR028082">
    <property type="entry name" value="Peripla_BP_I"/>
</dbReference>
<dbReference type="SMART" id="SM00354">
    <property type="entry name" value="HTH_LACI"/>
    <property type="match status" value="1"/>
</dbReference>
<dbReference type="Gene3D" id="3.40.50.2300">
    <property type="match status" value="2"/>
</dbReference>
<dbReference type="PROSITE" id="PS50932">
    <property type="entry name" value="HTH_LACI_2"/>
    <property type="match status" value="1"/>
</dbReference>
<dbReference type="PRINTS" id="PR00036">
    <property type="entry name" value="HTHLACI"/>
</dbReference>
<dbReference type="GO" id="GO:0000976">
    <property type="term" value="F:transcription cis-regulatory region binding"/>
    <property type="evidence" value="ECO:0007669"/>
    <property type="project" value="TreeGrafter"/>
</dbReference>
<dbReference type="PANTHER" id="PTHR30146:SF109">
    <property type="entry name" value="HTH-TYPE TRANSCRIPTIONAL REGULATOR GALS"/>
    <property type="match status" value="1"/>
</dbReference>
<dbReference type="Gene3D" id="1.10.260.40">
    <property type="entry name" value="lambda repressor-like DNA-binding domains"/>
    <property type="match status" value="1"/>
</dbReference>
<dbReference type="InterPro" id="IPR001387">
    <property type="entry name" value="Cro/C1-type_HTH"/>
</dbReference>
<dbReference type="PANTHER" id="PTHR30146">
    <property type="entry name" value="LACI-RELATED TRANSCRIPTIONAL REPRESSOR"/>
    <property type="match status" value="1"/>
</dbReference>
<feature type="domain" description="HTH lacI-type" evidence="4">
    <location>
        <begin position="3"/>
        <end position="57"/>
    </location>
</feature>
<dbReference type="CDD" id="cd01392">
    <property type="entry name" value="HTH_LacI"/>
    <property type="match status" value="1"/>
</dbReference>
<evidence type="ECO:0000313" key="6">
    <source>
        <dbReference type="EMBL" id="MBM7556560.1"/>
    </source>
</evidence>
<dbReference type="EMBL" id="JAFBDQ010000006">
    <property type="protein sequence ID" value="MBM7556560.1"/>
    <property type="molecule type" value="Genomic_DNA"/>
</dbReference>
<evidence type="ECO:0000256" key="1">
    <source>
        <dbReference type="ARBA" id="ARBA00023015"/>
    </source>
</evidence>